<dbReference type="EMBL" id="CP007026">
    <property type="protein sequence ID" value="AJA91984.1"/>
    <property type="molecule type" value="Genomic_DNA"/>
</dbReference>
<evidence type="ECO:0000256" key="1">
    <source>
        <dbReference type="SAM" id="Phobius"/>
    </source>
</evidence>
<dbReference type="EMBL" id="LXWN01000001">
    <property type="protein sequence ID" value="PTL88028.1"/>
    <property type="molecule type" value="Genomic_DNA"/>
</dbReference>
<protein>
    <submittedName>
        <fullName evidence="3">Protein-disulfide isomerase</fullName>
    </submittedName>
</protein>
<evidence type="ECO:0000313" key="5">
    <source>
        <dbReference type="Proteomes" id="UP000241022"/>
    </source>
</evidence>
<keyword evidence="1" id="KW-1133">Transmembrane helix</keyword>
<reference evidence="3" key="2">
    <citation type="submission" date="2016-05" db="EMBL/GenBank/DDBJ databases">
        <authorList>
            <person name="Lavstsen T."/>
            <person name="Jespersen J.S."/>
        </authorList>
    </citation>
    <scope>NUCLEOTIDE SEQUENCE [LARGE SCALE GENOMIC DNA]</scope>
    <source>
        <strain evidence="3">U25</strain>
    </source>
</reference>
<keyword evidence="3" id="KW-0413">Isomerase</keyword>
<dbReference type="AlphaFoldDB" id="A0A0A7UYV1"/>
<reference evidence="3 5" key="4">
    <citation type="submission" date="2018-04" db="EMBL/GenBank/DDBJ databases">
        <title>Transcriptomics of ammonia oxidizing archaea.</title>
        <authorList>
            <person name="Carini P."/>
        </authorList>
    </citation>
    <scope>NUCLEOTIDE SEQUENCE [LARGE SCALE GENOMIC DNA]</scope>
    <source>
        <strain evidence="3 5">U25</strain>
    </source>
</reference>
<feature type="transmembrane region" description="Helical" evidence="1">
    <location>
        <begin position="29"/>
        <end position="50"/>
    </location>
</feature>
<evidence type="ECO:0000313" key="3">
    <source>
        <dbReference type="EMBL" id="PTL88028.1"/>
    </source>
</evidence>
<accession>A0A0A7UYV1</accession>
<name>A0A0A7UYV1_9ARCH</name>
<keyword evidence="5" id="KW-1185">Reference proteome</keyword>
<proteinExistence type="predicted"/>
<organism evidence="2 4">
    <name type="scientific">Candidatus Nitrosopelagicus brevis</name>
    <dbReference type="NCBI Taxonomy" id="1410606"/>
    <lineage>
        <taxon>Archaea</taxon>
        <taxon>Nitrososphaerota</taxon>
    </lineage>
</organism>
<dbReference type="KEGG" id="nbv:T478_0784"/>
<keyword evidence="1" id="KW-0472">Membrane</keyword>
<gene>
    <name evidence="3" type="ORF">A7X95_01785</name>
    <name evidence="2" type="ORF">T478_0784</name>
</gene>
<dbReference type="GO" id="GO:0016853">
    <property type="term" value="F:isomerase activity"/>
    <property type="evidence" value="ECO:0007669"/>
    <property type="project" value="UniProtKB-KW"/>
</dbReference>
<evidence type="ECO:0000313" key="2">
    <source>
        <dbReference type="EMBL" id="AJA91984.1"/>
    </source>
</evidence>
<sequence>MGKNRREKREEEREGFAAKRTAQYRTRNLKALGILSAIGVIVAFACFEFVTSTNNVPGAPENAGKLGDEHIHASLLVSIFGDKFDFSTPNYQVKTPWIHFEDQDGDTIHRHSTGVELEFLFNSMSVGVDENCFVFPDGRQFCNNEDYSIKFYINDQPVKDIRQHVIQEGDRILISYGSEDQLAIEKQLAELNAQAINRL</sequence>
<keyword evidence="1" id="KW-0812">Transmembrane</keyword>
<dbReference type="Proteomes" id="UP000030944">
    <property type="component" value="Chromosome"/>
</dbReference>
<dbReference type="RefSeq" id="WP_048105382.1">
    <property type="nucleotide sequence ID" value="NZ_CP007026.1"/>
</dbReference>
<dbReference type="Proteomes" id="UP000241022">
    <property type="component" value="Unassembled WGS sequence"/>
</dbReference>
<evidence type="ECO:0000313" key="4">
    <source>
        <dbReference type="Proteomes" id="UP000030944"/>
    </source>
</evidence>
<reference evidence="5" key="3">
    <citation type="submission" date="2016-05" db="EMBL/GenBank/DDBJ databases">
        <authorList>
            <person name="Dupont C."/>
            <person name="Santoro A."/>
        </authorList>
    </citation>
    <scope>NUCLEOTIDE SEQUENCE [LARGE SCALE GENOMIC DNA]</scope>
    <source>
        <strain evidence="5">U25</strain>
    </source>
</reference>
<dbReference type="GeneID" id="24816674"/>
<dbReference type="STRING" id="1410606.T478_0784"/>
<reference evidence="2 4" key="1">
    <citation type="journal article" date="2015" name="Proc. Natl. Acad. Sci. U.S.A.">
        <title>Genomic and proteomic characterization of "Candidatus Nitrosopelagicus brevis": An ammonia-oxidizing archaeon from the open ocean.</title>
        <authorList>
            <person name="Santoro A.E."/>
            <person name="Dupont C.L."/>
            <person name="Richter R.A."/>
            <person name="Craig M.T."/>
            <person name="Carini P."/>
            <person name="McIlvin M.R."/>
            <person name="Yang Y."/>
            <person name="Orsi W.D."/>
            <person name="Moran D.M."/>
            <person name="Saito M.A."/>
        </authorList>
    </citation>
    <scope>NUCLEOTIDE SEQUENCE [LARGE SCALE GENOMIC DNA]</scope>
    <source>
        <strain evidence="2">CN25</strain>
        <strain evidence="4">V2</strain>
    </source>
</reference>
<dbReference type="OrthoDB" id="10863at2157"/>
<dbReference type="HOGENOM" id="CLU_1335110_0_0_2"/>